<dbReference type="AlphaFoldDB" id="A0A4S8LTU4"/>
<reference evidence="1 2" key="1">
    <citation type="journal article" date="2019" name="Nat. Ecol. Evol.">
        <title>Megaphylogeny resolves global patterns of mushroom evolution.</title>
        <authorList>
            <person name="Varga T."/>
            <person name="Krizsan K."/>
            <person name="Foldi C."/>
            <person name="Dima B."/>
            <person name="Sanchez-Garcia M."/>
            <person name="Sanchez-Ramirez S."/>
            <person name="Szollosi G.J."/>
            <person name="Szarkandi J.G."/>
            <person name="Papp V."/>
            <person name="Albert L."/>
            <person name="Andreopoulos W."/>
            <person name="Angelini C."/>
            <person name="Antonin V."/>
            <person name="Barry K.W."/>
            <person name="Bougher N.L."/>
            <person name="Buchanan P."/>
            <person name="Buyck B."/>
            <person name="Bense V."/>
            <person name="Catcheside P."/>
            <person name="Chovatia M."/>
            <person name="Cooper J."/>
            <person name="Damon W."/>
            <person name="Desjardin D."/>
            <person name="Finy P."/>
            <person name="Geml J."/>
            <person name="Haridas S."/>
            <person name="Hughes K."/>
            <person name="Justo A."/>
            <person name="Karasinski D."/>
            <person name="Kautmanova I."/>
            <person name="Kiss B."/>
            <person name="Kocsube S."/>
            <person name="Kotiranta H."/>
            <person name="LaButti K.M."/>
            <person name="Lechner B.E."/>
            <person name="Liimatainen K."/>
            <person name="Lipzen A."/>
            <person name="Lukacs Z."/>
            <person name="Mihaltcheva S."/>
            <person name="Morgado L.N."/>
            <person name="Niskanen T."/>
            <person name="Noordeloos M.E."/>
            <person name="Ohm R.A."/>
            <person name="Ortiz-Santana B."/>
            <person name="Ovrebo C."/>
            <person name="Racz N."/>
            <person name="Riley R."/>
            <person name="Savchenko A."/>
            <person name="Shiryaev A."/>
            <person name="Soop K."/>
            <person name="Spirin V."/>
            <person name="Szebenyi C."/>
            <person name="Tomsovsky M."/>
            <person name="Tulloss R.E."/>
            <person name="Uehling J."/>
            <person name="Grigoriev I.V."/>
            <person name="Vagvolgyi C."/>
            <person name="Papp T."/>
            <person name="Martin F.M."/>
            <person name="Miettinen O."/>
            <person name="Hibbett D.S."/>
            <person name="Nagy L.G."/>
        </authorList>
    </citation>
    <scope>NUCLEOTIDE SEQUENCE [LARGE SCALE GENOMIC DNA]</scope>
    <source>
        <strain evidence="1 2">CBS 962.96</strain>
    </source>
</reference>
<dbReference type="Proteomes" id="UP000297245">
    <property type="component" value="Unassembled WGS sequence"/>
</dbReference>
<dbReference type="EMBL" id="ML179280">
    <property type="protein sequence ID" value="THU92388.1"/>
    <property type="molecule type" value="Genomic_DNA"/>
</dbReference>
<protein>
    <submittedName>
        <fullName evidence="1">Uncharacterized protein</fullName>
    </submittedName>
</protein>
<proteinExistence type="predicted"/>
<feature type="non-terminal residue" evidence="1">
    <location>
        <position position="1"/>
    </location>
</feature>
<evidence type="ECO:0000313" key="2">
    <source>
        <dbReference type="Proteomes" id="UP000297245"/>
    </source>
</evidence>
<keyword evidence="2" id="KW-1185">Reference proteome</keyword>
<accession>A0A4S8LTU4</accession>
<evidence type="ECO:0000313" key="1">
    <source>
        <dbReference type="EMBL" id="THU92388.1"/>
    </source>
</evidence>
<sequence length="82" mass="9222">RHVRKVVQLDWHTESFAGLFKIVDAAPGMEKDIFTQTGRSNHLPRVRLSDAEMVNKKPPKHPQVVFPSGVFGRERETALGDG</sequence>
<organism evidence="1 2">
    <name type="scientific">Dendrothele bispora (strain CBS 962.96)</name>
    <dbReference type="NCBI Taxonomy" id="1314807"/>
    <lineage>
        <taxon>Eukaryota</taxon>
        <taxon>Fungi</taxon>
        <taxon>Dikarya</taxon>
        <taxon>Basidiomycota</taxon>
        <taxon>Agaricomycotina</taxon>
        <taxon>Agaricomycetes</taxon>
        <taxon>Agaricomycetidae</taxon>
        <taxon>Agaricales</taxon>
        <taxon>Agaricales incertae sedis</taxon>
        <taxon>Dendrothele</taxon>
    </lineage>
</organism>
<name>A0A4S8LTU4_DENBC</name>
<gene>
    <name evidence="1" type="ORF">K435DRAFT_672128</name>
</gene>